<dbReference type="Proteomes" id="UP000634136">
    <property type="component" value="Unassembled WGS sequence"/>
</dbReference>
<dbReference type="PANTHER" id="PTHR47934">
    <property type="entry name" value="PENTATRICOPEPTIDE REPEAT-CONTAINING PROTEIN PET309, MITOCHONDRIAL"/>
    <property type="match status" value="1"/>
</dbReference>
<comment type="similarity">
    <text evidence="1">Belongs to the PPR family. P subfamily.</text>
</comment>
<name>A0A834TMU7_9FABA</name>
<dbReference type="AlphaFoldDB" id="A0A834TMU7"/>
<organism evidence="4 5">
    <name type="scientific">Senna tora</name>
    <dbReference type="NCBI Taxonomy" id="362788"/>
    <lineage>
        <taxon>Eukaryota</taxon>
        <taxon>Viridiplantae</taxon>
        <taxon>Streptophyta</taxon>
        <taxon>Embryophyta</taxon>
        <taxon>Tracheophyta</taxon>
        <taxon>Spermatophyta</taxon>
        <taxon>Magnoliopsida</taxon>
        <taxon>eudicotyledons</taxon>
        <taxon>Gunneridae</taxon>
        <taxon>Pentapetalae</taxon>
        <taxon>rosids</taxon>
        <taxon>fabids</taxon>
        <taxon>Fabales</taxon>
        <taxon>Fabaceae</taxon>
        <taxon>Caesalpinioideae</taxon>
        <taxon>Cassia clade</taxon>
        <taxon>Senna</taxon>
    </lineage>
</organism>
<dbReference type="Pfam" id="PF13041">
    <property type="entry name" value="PPR_2"/>
    <property type="match status" value="2"/>
</dbReference>
<reference evidence="4" key="1">
    <citation type="submission" date="2020-09" db="EMBL/GenBank/DDBJ databases">
        <title>Genome-Enabled Discovery of Anthraquinone Biosynthesis in Senna tora.</title>
        <authorList>
            <person name="Kang S.-H."/>
            <person name="Pandey R.P."/>
            <person name="Lee C.-M."/>
            <person name="Sim J.-S."/>
            <person name="Jeong J.-T."/>
            <person name="Choi B.-S."/>
            <person name="Jung M."/>
            <person name="Ginzburg D."/>
            <person name="Zhao K."/>
            <person name="Won S.Y."/>
            <person name="Oh T.-J."/>
            <person name="Yu Y."/>
            <person name="Kim N.-H."/>
            <person name="Lee O.R."/>
            <person name="Lee T.-H."/>
            <person name="Bashyal P."/>
            <person name="Kim T.-S."/>
            <person name="Lee W.-H."/>
            <person name="Kawkins C."/>
            <person name="Kim C.-K."/>
            <person name="Kim J.S."/>
            <person name="Ahn B.O."/>
            <person name="Rhee S.Y."/>
            <person name="Sohng J.K."/>
        </authorList>
    </citation>
    <scope>NUCLEOTIDE SEQUENCE</scope>
    <source>
        <tissue evidence="4">Leaf</tissue>
    </source>
</reference>
<feature type="repeat" description="PPR" evidence="3">
    <location>
        <begin position="253"/>
        <end position="287"/>
    </location>
</feature>
<dbReference type="GO" id="GO:0006396">
    <property type="term" value="P:RNA processing"/>
    <property type="evidence" value="ECO:0007669"/>
    <property type="project" value="TreeGrafter"/>
</dbReference>
<gene>
    <name evidence="4" type="ORF">G2W53_022358</name>
</gene>
<keyword evidence="5" id="KW-1185">Reference proteome</keyword>
<accession>A0A834TMU7</accession>
<protein>
    <submittedName>
        <fullName evidence="4">Pentatricopeptide repeat-containing protein</fullName>
    </submittedName>
</protein>
<feature type="repeat" description="PPR" evidence="3">
    <location>
        <begin position="218"/>
        <end position="252"/>
    </location>
</feature>
<feature type="repeat" description="PPR" evidence="3">
    <location>
        <begin position="183"/>
        <end position="217"/>
    </location>
</feature>
<dbReference type="PANTHER" id="PTHR47934:SF6">
    <property type="entry name" value="MITOCHONDRIAL GROUP I INTRON SPLICING FACTOR CCM1-RELATED"/>
    <property type="match status" value="1"/>
</dbReference>
<dbReference type="OrthoDB" id="185373at2759"/>
<comment type="caution">
    <text evidence="4">The sequence shown here is derived from an EMBL/GenBank/DDBJ whole genome shotgun (WGS) entry which is preliminary data.</text>
</comment>
<dbReference type="InterPro" id="IPR051114">
    <property type="entry name" value="Mito_RNA_Proc_CCM1"/>
</dbReference>
<dbReference type="Pfam" id="PF01535">
    <property type="entry name" value="PPR"/>
    <property type="match status" value="2"/>
</dbReference>
<evidence type="ECO:0000256" key="2">
    <source>
        <dbReference type="ARBA" id="ARBA00022737"/>
    </source>
</evidence>
<feature type="repeat" description="PPR" evidence="3">
    <location>
        <begin position="374"/>
        <end position="408"/>
    </location>
</feature>
<dbReference type="GO" id="GO:0007005">
    <property type="term" value="P:mitochondrion organization"/>
    <property type="evidence" value="ECO:0007669"/>
    <property type="project" value="TreeGrafter"/>
</dbReference>
<dbReference type="PROSITE" id="PS51375">
    <property type="entry name" value="PPR"/>
    <property type="match status" value="5"/>
</dbReference>
<evidence type="ECO:0000313" key="5">
    <source>
        <dbReference type="Proteomes" id="UP000634136"/>
    </source>
</evidence>
<dbReference type="Gene3D" id="1.25.40.10">
    <property type="entry name" value="Tetratricopeptide repeat domain"/>
    <property type="match status" value="3"/>
</dbReference>
<evidence type="ECO:0000313" key="4">
    <source>
        <dbReference type="EMBL" id="KAF7824214.1"/>
    </source>
</evidence>
<keyword evidence="2" id="KW-0677">Repeat</keyword>
<dbReference type="SUPFAM" id="SSF81901">
    <property type="entry name" value="HCP-like"/>
    <property type="match status" value="1"/>
</dbReference>
<dbReference type="GO" id="GO:0005739">
    <property type="term" value="C:mitochondrion"/>
    <property type="evidence" value="ECO:0007669"/>
    <property type="project" value="TreeGrafter"/>
</dbReference>
<sequence>MPSFSTYLSILFIPKSSLLRHHGFCFLFTVIKNGFQPQALFHILLLEGLFISNRVWEALDFYDDSVAKGILSNKSYVLLIDLMCYAGHVQSAKRLLDIRYAKRSPARQLDETDITTYKIVIKALCNCKSGNLVNDAYDLYSRMIVQGISTDVSTYNSLIYGVSGSDSSCELLREMLLKKINPDIDTYEMALKSFCVKGRIIEAFAIFGVLTKQGEIPDADIYNNLMYGFHVATDIDGSEEVFDKMFESGIKPNDFSYLILIMGHFNVGRRDEALALFREMCLNNLFLTVRIYDEMICHLFESGRDQEVCDIIEMRIKNGHCLNEYSFDILVKRHLIQEEPPHTYKALIDSLCKQGRLIIAQKIFEFILEENHVDIYTYNIMTNAFRKDSSLDKAMNLLSYMKKNGYFRGGSVTYERLMAMGDKAMKIPQEMH</sequence>
<dbReference type="NCBIfam" id="TIGR00756">
    <property type="entry name" value="PPR"/>
    <property type="match status" value="3"/>
</dbReference>
<proteinExistence type="inferred from homology"/>
<dbReference type="InterPro" id="IPR002885">
    <property type="entry name" value="PPR_rpt"/>
</dbReference>
<dbReference type="EMBL" id="JAAIUW010000007">
    <property type="protein sequence ID" value="KAF7824214.1"/>
    <property type="molecule type" value="Genomic_DNA"/>
</dbReference>
<evidence type="ECO:0000256" key="1">
    <source>
        <dbReference type="ARBA" id="ARBA00007626"/>
    </source>
</evidence>
<feature type="repeat" description="PPR" evidence="3">
    <location>
        <begin position="113"/>
        <end position="150"/>
    </location>
</feature>
<evidence type="ECO:0000256" key="3">
    <source>
        <dbReference type="PROSITE-ProRule" id="PRU00708"/>
    </source>
</evidence>
<dbReference type="GO" id="GO:0003729">
    <property type="term" value="F:mRNA binding"/>
    <property type="evidence" value="ECO:0007669"/>
    <property type="project" value="TreeGrafter"/>
</dbReference>
<dbReference type="InterPro" id="IPR011990">
    <property type="entry name" value="TPR-like_helical_dom_sf"/>
</dbReference>